<dbReference type="EMBL" id="LR999453">
    <property type="protein sequence ID" value="CAE5981242.1"/>
    <property type="molecule type" value="Genomic_DNA"/>
</dbReference>
<protein>
    <submittedName>
        <fullName evidence="1">Uncharacterized protein</fullName>
    </submittedName>
</protein>
<keyword evidence="2" id="KW-1185">Reference proteome</keyword>
<organism evidence="1 2">
    <name type="scientific">Arabidopsis arenosa</name>
    <name type="common">Sand rock-cress</name>
    <name type="synonym">Cardaminopsis arenosa</name>
    <dbReference type="NCBI Taxonomy" id="38785"/>
    <lineage>
        <taxon>Eukaryota</taxon>
        <taxon>Viridiplantae</taxon>
        <taxon>Streptophyta</taxon>
        <taxon>Embryophyta</taxon>
        <taxon>Tracheophyta</taxon>
        <taxon>Spermatophyta</taxon>
        <taxon>Magnoliopsida</taxon>
        <taxon>eudicotyledons</taxon>
        <taxon>Gunneridae</taxon>
        <taxon>Pentapetalae</taxon>
        <taxon>rosids</taxon>
        <taxon>malvids</taxon>
        <taxon>Brassicales</taxon>
        <taxon>Brassicaceae</taxon>
        <taxon>Camelineae</taxon>
        <taxon>Arabidopsis</taxon>
    </lineage>
</organism>
<sequence>MRRENDVGEDNGSILEETESVIIVFGEGNNVVNISPENCGISVLTETAVPPVKNQEFCVLKIEAAMEI</sequence>
<reference evidence="1" key="1">
    <citation type="submission" date="2021-01" db="EMBL/GenBank/DDBJ databases">
        <authorList>
            <person name="Bezrukov I."/>
        </authorList>
    </citation>
    <scope>NUCLEOTIDE SEQUENCE</scope>
</reference>
<dbReference type="AlphaFoldDB" id="A0A8S1ZYH2"/>
<proteinExistence type="predicted"/>
<gene>
    <name evidence="1" type="ORF">AARE701A_LOCUS8559</name>
</gene>
<name>A0A8S1ZYH2_ARAAE</name>
<evidence type="ECO:0000313" key="1">
    <source>
        <dbReference type="EMBL" id="CAE5981242.1"/>
    </source>
</evidence>
<evidence type="ECO:0000313" key="2">
    <source>
        <dbReference type="Proteomes" id="UP000682877"/>
    </source>
</evidence>
<dbReference type="Proteomes" id="UP000682877">
    <property type="component" value="Chromosome 3"/>
</dbReference>
<accession>A0A8S1ZYH2</accession>